<evidence type="ECO:0000256" key="6">
    <source>
        <dbReference type="ARBA" id="ARBA00023224"/>
    </source>
</evidence>
<dbReference type="GO" id="GO:0005886">
    <property type="term" value="C:plasma membrane"/>
    <property type="evidence" value="ECO:0007669"/>
    <property type="project" value="UniProtKB-SubCell"/>
</dbReference>
<accession>A0A5M6IRF1</accession>
<dbReference type="OrthoDB" id="7260004at2"/>
<evidence type="ECO:0000259" key="10">
    <source>
        <dbReference type="PROSITE" id="PS50111"/>
    </source>
</evidence>
<dbReference type="SMART" id="SM00283">
    <property type="entry name" value="MA"/>
    <property type="match status" value="1"/>
</dbReference>
<dbReference type="AlphaFoldDB" id="A0A5M6IRF1"/>
<evidence type="ECO:0000256" key="2">
    <source>
        <dbReference type="ARBA" id="ARBA00022475"/>
    </source>
</evidence>
<dbReference type="InterPro" id="IPR033480">
    <property type="entry name" value="sCache_2"/>
</dbReference>
<dbReference type="Gene3D" id="1.10.287.950">
    <property type="entry name" value="Methyl-accepting chemotaxis protein"/>
    <property type="match status" value="1"/>
</dbReference>
<keyword evidence="2" id="KW-1003">Cell membrane</keyword>
<keyword evidence="5 9" id="KW-0472">Membrane</keyword>
<dbReference type="PRINTS" id="PR00260">
    <property type="entry name" value="CHEMTRNSDUCR"/>
</dbReference>
<organism evidence="12 13">
    <name type="scientific">Rhodovastum atsumiense</name>
    <dbReference type="NCBI Taxonomy" id="504468"/>
    <lineage>
        <taxon>Bacteria</taxon>
        <taxon>Pseudomonadati</taxon>
        <taxon>Pseudomonadota</taxon>
        <taxon>Alphaproteobacteria</taxon>
        <taxon>Acetobacterales</taxon>
        <taxon>Acetobacteraceae</taxon>
        <taxon>Rhodovastum</taxon>
    </lineage>
</organism>
<feature type="domain" description="HAMP" evidence="11">
    <location>
        <begin position="214"/>
        <end position="267"/>
    </location>
</feature>
<dbReference type="PROSITE" id="PS50111">
    <property type="entry name" value="CHEMOTAXIS_TRANSDUC_2"/>
    <property type="match status" value="1"/>
</dbReference>
<proteinExistence type="inferred from homology"/>
<dbReference type="PANTHER" id="PTHR32089">
    <property type="entry name" value="METHYL-ACCEPTING CHEMOTAXIS PROTEIN MCPB"/>
    <property type="match status" value="1"/>
</dbReference>
<name>A0A5M6IRF1_9PROT</name>
<dbReference type="InterPro" id="IPR003660">
    <property type="entry name" value="HAMP_dom"/>
</dbReference>
<dbReference type="GO" id="GO:0006935">
    <property type="term" value="P:chemotaxis"/>
    <property type="evidence" value="ECO:0007669"/>
    <property type="project" value="InterPro"/>
</dbReference>
<reference evidence="12 13" key="1">
    <citation type="submission" date="2019-09" db="EMBL/GenBank/DDBJ databases">
        <title>Genome sequence of Rhodovastum atsumiense, a diverse member of the Acetobacteraceae family of non-sulfur purple photosynthetic bacteria.</title>
        <authorList>
            <person name="Meyer T."/>
            <person name="Kyndt J."/>
        </authorList>
    </citation>
    <scope>NUCLEOTIDE SEQUENCE [LARGE SCALE GENOMIC DNA]</scope>
    <source>
        <strain evidence="12 13">DSM 21279</strain>
    </source>
</reference>
<dbReference type="GO" id="GO:0007165">
    <property type="term" value="P:signal transduction"/>
    <property type="evidence" value="ECO:0007669"/>
    <property type="project" value="UniProtKB-KW"/>
</dbReference>
<feature type="domain" description="Methyl-accepting transducer" evidence="10">
    <location>
        <begin position="308"/>
        <end position="533"/>
    </location>
</feature>
<dbReference type="Proteomes" id="UP000325255">
    <property type="component" value="Unassembled WGS sequence"/>
</dbReference>
<protein>
    <submittedName>
        <fullName evidence="12">HAMP domain-containing protein</fullName>
    </submittedName>
</protein>
<evidence type="ECO:0000259" key="11">
    <source>
        <dbReference type="PROSITE" id="PS50885"/>
    </source>
</evidence>
<sequence>MFNIVRNRRIRTKFLLLIGLFLLILTVCLVGAAQKTYDRMIMDRVGKLRALVSVTLGMAGQLEAEVSAGRLSRDAALEQFRKQIYTLRYDGDDYLFAYTTEGVIVALGNDPRVQGQNRWALRDVNGTPLIQNLAAAAAQPGGGVTEYWFPRKPGAPPAAKLGFAQGFAPWGIFVGSGVYIDDLSAAFHAYLWSVATVILGALVIAGGVAWWLGADVAGSMRALRDRLAALAAGDHASAVAMTGRGDEVGEMARALGVVRETLAAADHLRAEQATLKATAERERAATLTRLADALQQSVGTVVDDVSRQAVSLHGAAGDLTGAAGAARTQAETVGSGAGQAASSVQTVAAATEQLSASIQEIARRVTEAAGSARGASSQVTATSALMHELAGAAGQIGEVVGLITTIAGQTNLLALNATIEAARAGEAGRGFAVVAGEVKTLAAQTTRATEQIRAEIERIQAATGRAVTAVEAISATVRQVDGISSSIAAAVEQQGAATREIAGNITSAASATDIVSTGAGQLREVSGKVEQASSSVLDTSNQLSESARNLREEVARFLGEVRRQAT</sequence>
<evidence type="ECO:0000313" key="12">
    <source>
        <dbReference type="EMBL" id="KAA5610866.1"/>
    </source>
</evidence>
<dbReference type="GO" id="GO:0004888">
    <property type="term" value="F:transmembrane signaling receptor activity"/>
    <property type="evidence" value="ECO:0007669"/>
    <property type="project" value="InterPro"/>
</dbReference>
<keyword evidence="4 9" id="KW-1133">Transmembrane helix</keyword>
<dbReference type="EMBL" id="VWPK01000027">
    <property type="protein sequence ID" value="KAA5610866.1"/>
    <property type="molecule type" value="Genomic_DNA"/>
</dbReference>
<evidence type="ECO:0000256" key="1">
    <source>
        <dbReference type="ARBA" id="ARBA00004651"/>
    </source>
</evidence>
<feature type="transmembrane region" description="Helical" evidence="9">
    <location>
        <begin position="189"/>
        <end position="212"/>
    </location>
</feature>
<keyword evidence="3 9" id="KW-0812">Transmembrane</keyword>
<dbReference type="Pfam" id="PF17200">
    <property type="entry name" value="sCache_2"/>
    <property type="match status" value="1"/>
</dbReference>
<dbReference type="RefSeq" id="WP_150042149.1">
    <property type="nucleotide sequence ID" value="NZ_OW485601.1"/>
</dbReference>
<evidence type="ECO:0000256" key="3">
    <source>
        <dbReference type="ARBA" id="ARBA00022692"/>
    </source>
</evidence>
<dbReference type="SUPFAM" id="SSF58104">
    <property type="entry name" value="Methyl-accepting chemotaxis protein (MCP) signaling domain"/>
    <property type="match status" value="1"/>
</dbReference>
<gene>
    <name evidence="12" type="ORF">F1189_17480</name>
</gene>
<dbReference type="SMART" id="SM01049">
    <property type="entry name" value="Cache_2"/>
    <property type="match status" value="1"/>
</dbReference>
<evidence type="ECO:0000313" key="13">
    <source>
        <dbReference type="Proteomes" id="UP000325255"/>
    </source>
</evidence>
<comment type="subcellular location">
    <subcellularLocation>
        <location evidence="1">Cell membrane</location>
        <topology evidence="1">Multi-pass membrane protein</topology>
    </subcellularLocation>
</comment>
<keyword evidence="6 8" id="KW-0807">Transducer</keyword>
<comment type="similarity">
    <text evidence="7">Belongs to the methyl-accepting chemotaxis (MCP) protein family.</text>
</comment>
<evidence type="ECO:0000256" key="5">
    <source>
        <dbReference type="ARBA" id="ARBA00023136"/>
    </source>
</evidence>
<dbReference type="PANTHER" id="PTHR32089:SF112">
    <property type="entry name" value="LYSOZYME-LIKE PROTEIN-RELATED"/>
    <property type="match status" value="1"/>
</dbReference>
<dbReference type="PROSITE" id="PS50885">
    <property type="entry name" value="HAMP"/>
    <property type="match status" value="1"/>
</dbReference>
<evidence type="ECO:0000256" key="4">
    <source>
        <dbReference type="ARBA" id="ARBA00022989"/>
    </source>
</evidence>
<comment type="caution">
    <text evidence="12">The sequence shown here is derived from an EMBL/GenBank/DDBJ whole genome shotgun (WGS) entry which is preliminary data.</text>
</comment>
<evidence type="ECO:0000256" key="8">
    <source>
        <dbReference type="PROSITE-ProRule" id="PRU00284"/>
    </source>
</evidence>
<evidence type="ECO:0000256" key="9">
    <source>
        <dbReference type="SAM" id="Phobius"/>
    </source>
</evidence>
<dbReference type="Gene3D" id="6.10.340.10">
    <property type="match status" value="1"/>
</dbReference>
<evidence type="ECO:0000256" key="7">
    <source>
        <dbReference type="ARBA" id="ARBA00029447"/>
    </source>
</evidence>
<dbReference type="Pfam" id="PF00015">
    <property type="entry name" value="MCPsignal"/>
    <property type="match status" value="1"/>
</dbReference>
<dbReference type="InterPro" id="IPR004090">
    <property type="entry name" value="Chemotax_Me-accpt_rcpt"/>
</dbReference>
<keyword evidence="13" id="KW-1185">Reference proteome</keyword>
<dbReference type="Gene3D" id="3.30.450.20">
    <property type="entry name" value="PAS domain"/>
    <property type="match status" value="1"/>
</dbReference>
<dbReference type="InterPro" id="IPR004089">
    <property type="entry name" value="MCPsignal_dom"/>
</dbReference>